<dbReference type="NCBIfam" id="NF008473">
    <property type="entry name" value="PRK11370.1"/>
    <property type="match status" value="1"/>
</dbReference>
<dbReference type="InterPro" id="IPR011008">
    <property type="entry name" value="Dimeric_a/b-barrel"/>
</dbReference>
<name>E6QS65_9ZZZZ</name>
<dbReference type="AlphaFoldDB" id="E6QS65"/>
<dbReference type="InterPro" id="IPR051807">
    <property type="entry name" value="Sec-metab_biosynth-assoc"/>
</dbReference>
<evidence type="ECO:0000313" key="2">
    <source>
        <dbReference type="EMBL" id="CBI10087.1"/>
    </source>
</evidence>
<proteinExistence type="predicted"/>
<dbReference type="EMBL" id="CABR01000069">
    <property type="protein sequence ID" value="CBI10087.1"/>
    <property type="molecule type" value="Genomic_DNA"/>
</dbReference>
<dbReference type="PANTHER" id="PTHR33606">
    <property type="entry name" value="PROTEIN YCII"/>
    <property type="match status" value="1"/>
</dbReference>
<dbReference type="Pfam" id="PF03795">
    <property type="entry name" value="YCII"/>
    <property type="match status" value="1"/>
</dbReference>
<sequence>MNNLYVIVGEDTPDSGDLRQAHRSAHLERLRALQAEGRLTIAGPFLAIDNVEPGVAGYSGSLIVAEFDTLTAAQDWADQDPYLLAGVYSHIMVKPFRKVMP</sequence>
<protein>
    <submittedName>
        <fullName evidence="2">Putative enzyme</fullName>
    </submittedName>
</protein>
<reference evidence="2" key="1">
    <citation type="submission" date="2009-10" db="EMBL/GenBank/DDBJ databases">
        <title>Diversity of trophic interactions inside an arsenic-rich microbial ecosystem.</title>
        <authorList>
            <person name="Bertin P.N."/>
            <person name="Heinrich-Salmeron A."/>
            <person name="Pelletier E."/>
            <person name="Goulhen-Chollet F."/>
            <person name="Arsene-Ploetze F."/>
            <person name="Gallien S."/>
            <person name="Calteau A."/>
            <person name="Vallenet D."/>
            <person name="Casiot C."/>
            <person name="Chane-Woon-Ming B."/>
            <person name="Giloteaux L."/>
            <person name="Barakat M."/>
            <person name="Bonnefoy V."/>
            <person name="Bruneel O."/>
            <person name="Chandler M."/>
            <person name="Cleiss J."/>
            <person name="Duran R."/>
            <person name="Elbaz-Poulichet F."/>
            <person name="Fonknechten N."/>
            <person name="Lauga B."/>
            <person name="Mornico D."/>
            <person name="Ortet P."/>
            <person name="Schaeffer C."/>
            <person name="Siguier P."/>
            <person name="Alexander Thil Smith A."/>
            <person name="Van Dorsselaer A."/>
            <person name="Weissenbach J."/>
            <person name="Medigue C."/>
            <person name="Le Paslier D."/>
        </authorList>
    </citation>
    <scope>NUCLEOTIDE SEQUENCE</scope>
</reference>
<organism evidence="2">
    <name type="scientific">mine drainage metagenome</name>
    <dbReference type="NCBI Taxonomy" id="410659"/>
    <lineage>
        <taxon>unclassified sequences</taxon>
        <taxon>metagenomes</taxon>
        <taxon>ecological metagenomes</taxon>
    </lineage>
</organism>
<feature type="domain" description="YCII-related" evidence="1">
    <location>
        <begin position="4"/>
        <end position="97"/>
    </location>
</feature>
<accession>E6QS65</accession>
<evidence type="ECO:0000259" key="1">
    <source>
        <dbReference type="Pfam" id="PF03795"/>
    </source>
</evidence>
<gene>
    <name evidence="2" type="primary">yciI</name>
    <name evidence="2" type="ORF">CARN7_0848</name>
</gene>
<dbReference type="PANTHER" id="PTHR33606:SF3">
    <property type="entry name" value="PROTEIN YCII"/>
    <property type="match status" value="1"/>
</dbReference>
<dbReference type="InterPro" id="IPR005545">
    <property type="entry name" value="YCII"/>
</dbReference>
<dbReference type="SUPFAM" id="SSF54909">
    <property type="entry name" value="Dimeric alpha+beta barrel"/>
    <property type="match status" value="1"/>
</dbReference>
<dbReference type="Gene3D" id="3.30.70.1060">
    <property type="entry name" value="Dimeric alpha+beta barrel"/>
    <property type="match status" value="1"/>
</dbReference>
<comment type="caution">
    <text evidence="2">The sequence shown here is derived from an EMBL/GenBank/DDBJ whole genome shotgun (WGS) entry which is preliminary data.</text>
</comment>